<keyword evidence="10" id="KW-1185">Reference proteome</keyword>
<gene>
    <name evidence="9" type="ORF">GCM10017621_01040</name>
</gene>
<dbReference type="AlphaFoldDB" id="A0A9W6IHV4"/>
<feature type="transmembrane region" description="Helical" evidence="6">
    <location>
        <begin position="261"/>
        <end position="283"/>
    </location>
</feature>
<evidence type="ECO:0000256" key="3">
    <source>
        <dbReference type="ARBA" id="ARBA00022692"/>
    </source>
</evidence>
<dbReference type="Pfam" id="PF02687">
    <property type="entry name" value="FtsX"/>
    <property type="match status" value="1"/>
</dbReference>
<dbReference type="InterPro" id="IPR050250">
    <property type="entry name" value="Macrolide_Exporter_MacB"/>
</dbReference>
<feature type="domain" description="MacB-like periplasmic core" evidence="8">
    <location>
        <begin position="23"/>
        <end position="228"/>
    </location>
</feature>
<reference evidence="9" key="2">
    <citation type="submission" date="2023-01" db="EMBL/GenBank/DDBJ databases">
        <authorList>
            <person name="Sun Q."/>
            <person name="Evtushenko L."/>
        </authorList>
    </citation>
    <scope>NUCLEOTIDE SEQUENCE</scope>
    <source>
        <strain evidence="9">VKM B-1513</strain>
    </source>
</reference>
<feature type="transmembrane region" description="Helical" evidence="6">
    <location>
        <begin position="21"/>
        <end position="43"/>
    </location>
</feature>
<dbReference type="PANTHER" id="PTHR30572:SF15">
    <property type="entry name" value="ABC TRANSPORTER PERMEASE"/>
    <property type="match status" value="1"/>
</dbReference>
<dbReference type="GO" id="GO:0005886">
    <property type="term" value="C:plasma membrane"/>
    <property type="evidence" value="ECO:0007669"/>
    <property type="project" value="UniProtKB-SubCell"/>
</dbReference>
<comment type="subcellular location">
    <subcellularLocation>
        <location evidence="1">Cell membrane</location>
        <topology evidence="1">Multi-pass membrane protein</topology>
    </subcellularLocation>
</comment>
<keyword evidence="4 6" id="KW-1133">Transmembrane helix</keyword>
<sequence>MFKQIGAVTMINLRSIPQRAGLSLATIISIALVTGVLLGFLAMSNGFRATLQGTGSENVAVALRAGSQAELNSGLSSEDVRLIEEAPGVARDAEGRPLVSGELYVIVDGTKRASGTDANLPLRGVGPQALSLREGFEMVEGRMFEPGTNELVVGASVLREFSGFDLGETIRLGSNEWVVVGIFSTGGSVFESEIWADIAVIQNLYNRGTAVQSVRARLTSVEAIEDLRAWDEDEPRVNLDIESETDFFASQAGGTAVLIEFVGWPLAIIMAIGALAGAWNTMYSSVDTRMREIATLRAIGFSGFAAAVGTMVESLVLAALGGLAGALAIYLLFNGVSASTLGSGFTQVVFSFAVTGGSVIAGMVMAVVIGFFGGLVPAIRSAYVPLLTVHRSE</sequence>
<dbReference type="InterPro" id="IPR003838">
    <property type="entry name" value="ABC3_permease_C"/>
</dbReference>
<name>A0A9W6IHV4_9PROT</name>
<evidence type="ECO:0000313" key="10">
    <source>
        <dbReference type="Proteomes" id="UP001143486"/>
    </source>
</evidence>
<keyword evidence="3 6" id="KW-0812">Transmembrane</keyword>
<feature type="transmembrane region" description="Helical" evidence="6">
    <location>
        <begin position="345"/>
        <end position="372"/>
    </location>
</feature>
<dbReference type="RefSeq" id="WP_271184997.1">
    <property type="nucleotide sequence ID" value="NZ_BSFE01000001.1"/>
</dbReference>
<keyword evidence="5 6" id="KW-0472">Membrane</keyword>
<dbReference type="Pfam" id="PF12704">
    <property type="entry name" value="MacB_PCD"/>
    <property type="match status" value="1"/>
</dbReference>
<evidence type="ECO:0000313" key="9">
    <source>
        <dbReference type="EMBL" id="GLK50596.1"/>
    </source>
</evidence>
<dbReference type="EMBL" id="BSFE01000001">
    <property type="protein sequence ID" value="GLK50596.1"/>
    <property type="molecule type" value="Genomic_DNA"/>
</dbReference>
<evidence type="ECO:0000259" key="7">
    <source>
        <dbReference type="Pfam" id="PF02687"/>
    </source>
</evidence>
<keyword evidence="2" id="KW-1003">Cell membrane</keyword>
<dbReference type="Proteomes" id="UP001143486">
    <property type="component" value="Unassembled WGS sequence"/>
</dbReference>
<evidence type="ECO:0000259" key="8">
    <source>
        <dbReference type="Pfam" id="PF12704"/>
    </source>
</evidence>
<reference evidence="9" key="1">
    <citation type="journal article" date="2014" name="Int. J. Syst. Evol. Microbiol.">
        <title>Complete genome sequence of Corynebacterium casei LMG S-19264T (=DSM 44701T), isolated from a smear-ripened cheese.</title>
        <authorList>
            <consortium name="US DOE Joint Genome Institute (JGI-PGF)"/>
            <person name="Walter F."/>
            <person name="Albersmeier A."/>
            <person name="Kalinowski J."/>
            <person name="Ruckert C."/>
        </authorList>
    </citation>
    <scope>NUCLEOTIDE SEQUENCE</scope>
    <source>
        <strain evidence="9">VKM B-1513</strain>
    </source>
</reference>
<organism evidence="9 10">
    <name type="scientific">Maricaulis virginensis</name>
    <dbReference type="NCBI Taxonomy" id="144022"/>
    <lineage>
        <taxon>Bacteria</taxon>
        <taxon>Pseudomonadati</taxon>
        <taxon>Pseudomonadota</taxon>
        <taxon>Alphaproteobacteria</taxon>
        <taxon>Maricaulales</taxon>
        <taxon>Maricaulaceae</taxon>
        <taxon>Maricaulis</taxon>
    </lineage>
</organism>
<protein>
    <submittedName>
        <fullName evidence="9">Membrane protein</fullName>
    </submittedName>
</protein>
<evidence type="ECO:0000256" key="4">
    <source>
        <dbReference type="ARBA" id="ARBA00022989"/>
    </source>
</evidence>
<evidence type="ECO:0000256" key="6">
    <source>
        <dbReference type="SAM" id="Phobius"/>
    </source>
</evidence>
<proteinExistence type="predicted"/>
<dbReference type="PANTHER" id="PTHR30572">
    <property type="entry name" value="MEMBRANE COMPONENT OF TRANSPORTER-RELATED"/>
    <property type="match status" value="1"/>
</dbReference>
<evidence type="ECO:0000256" key="5">
    <source>
        <dbReference type="ARBA" id="ARBA00023136"/>
    </source>
</evidence>
<dbReference type="InterPro" id="IPR025857">
    <property type="entry name" value="MacB_PCD"/>
</dbReference>
<evidence type="ECO:0000256" key="2">
    <source>
        <dbReference type="ARBA" id="ARBA00022475"/>
    </source>
</evidence>
<feature type="domain" description="ABC3 transporter permease C-terminal" evidence="7">
    <location>
        <begin position="267"/>
        <end position="382"/>
    </location>
</feature>
<feature type="transmembrane region" description="Helical" evidence="6">
    <location>
        <begin position="304"/>
        <end position="333"/>
    </location>
</feature>
<comment type="caution">
    <text evidence="9">The sequence shown here is derived from an EMBL/GenBank/DDBJ whole genome shotgun (WGS) entry which is preliminary data.</text>
</comment>
<accession>A0A9W6IHV4</accession>
<evidence type="ECO:0000256" key="1">
    <source>
        <dbReference type="ARBA" id="ARBA00004651"/>
    </source>
</evidence>
<dbReference type="GO" id="GO:0022857">
    <property type="term" value="F:transmembrane transporter activity"/>
    <property type="evidence" value="ECO:0007669"/>
    <property type="project" value="TreeGrafter"/>
</dbReference>